<evidence type="ECO:0000256" key="1">
    <source>
        <dbReference type="ARBA" id="ARBA00004370"/>
    </source>
</evidence>
<feature type="domain" description="SUN" evidence="7">
    <location>
        <begin position="705"/>
        <end position="875"/>
    </location>
</feature>
<dbReference type="InterPro" id="IPR045119">
    <property type="entry name" value="SUN1-5"/>
</dbReference>
<evidence type="ECO:0000259" key="7">
    <source>
        <dbReference type="PROSITE" id="PS51469"/>
    </source>
</evidence>
<keyword evidence="5" id="KW-0472">Membrane</keyword>
<feature type="compositionally biased region" description="Basic and acidic residues" evidence="6">
    <location>
        <begin position="23"/>
        <end position="37"/>
    </location>
</feature>
<organism evidence="8 9">
    <name type="scientific">Leptosia nina</name>
    <dbReference type="NCBI Taxonomy" id="320188"/>
    <lineage>
        <taxon>Eukaryota</taxon>
        <taxon>Metazoa</taxon>
        <taxon>Ecdysozoa</taxon>
        <taxon>Arthropoda</taxon>
        <taxon>Hexapoda</taxon>
        <taxon>Insecta</taxon>
        <taxon>Pterygota</taxon>
        <taxon>Neoptera</taxon>
        <taxon>Endopterygota</taxon>
        <taxon>Lepidoptera</taxon>
        <taxon>Glossata</taxon>
        <taxon>Ditrysia</taxon>
        <taxon>Papilionoidea</taxon>
        <taxon>Pieridae</taxon>
        <taxon>Pierinae</taxon>
        <taxon>Leptosia</taxon>
    </lineage>
</organism>
<name>A0AAV1JDJ8_9NEOP</name>
<dbReference type="Proteomes" id="UP001497472">
    <property type="component" value="Unassembled WGS sequence"/>
</dbReference>
<sequence>MENPTVSGLRSRSRSKTPFLRSSCDRDNCLETEEHSHQKSGRKTPIKRSTPIKQLKPPSKKGSIDSVQEVEETPAHRTRQATKTLIKTSDYSSEESLDRVKAHRKEIYQNEINSQYESVSSSRHYSTLADVTLSPINTHNVTHDRSSRIGSPTYSACSTDSSFAEQALADASALLDRDPSSDHLPYRLYKMAGEYWNKYPKTDYTYSPMSRDRVELAPGQVAVPNMSRRSLSQFRLQGPNSVDEPDKMMSTWSSTTTRKRFTTIESSDDEGPYIGNGGYAVKEERWWFTQLLTSILTTITNSSRNAYRKIVGPSHRYPYTDRRPAKAGIMSRTASVAAAPFFWIYTIIKTMVTTTVTTVTETILPSKSMQTEKYRAASYQEKSANRKLWPLLLLLLPVLGYGLHYSYENMDDIIIPNFSDIYIDLSEFTAKSLQTYKPTLPSLPKISLPEINLTLPKIDLAPKMADVSKTYTVYKDAVQNRMVDVSDYMQVVADSCWEEIRRYWSDYKYSPPSLNDTYTPPVLNPDADLSKRVTALENWAINVDNRLKLFDAKLSKFDDLESRVERYSFEHLQQNLIQILSVNENSEAVAGKLKEYFDKSYIKRDEMQMLSQQIHDRLITSWKPDMSEDDIRKLVQGHLLSVERRQMEMIVEKVKEYVGRMAVAAPADHPESYDGEEIRRLVSSMLEIYDADKTGLVDYALESAGGQVISTRCTELYQIKTKQYSILGLPVWWVYTSPRYALTPGNMPAECWAFQGFPGYLVIRTYAIIEVTGFSLEHMSRLLAAEGKIESAPRNFSVYGLHGELDPEPHLFGNYVYDGNSTAIQYFPVQYPKTTNIGGVEYPVAYDIVELRVESNHGNPTYTCVYRFRVHGNPLNDIRQATEDSIRDSET</sequence>
<dbReference type="PANTHER" id="PTHR12911:SF8">
    <property type="entry name" value="KLAROID PROTEIN-RELATED"/>
    <property type="match status" value="1"/>
</dbReference>
<evidence type="ECO:0000313" key="8">
    <source>
        <dbReference type="EMBL" id="CAK1547027.1"/>
    </source>
</evidence>
<evidence type="ECO:0000256" key="5">
    <source>
        <dbReference type="ARBA" id="ARBA00023136"/>
    </source>
</evidence>
<dbReference type="PANTHER" id="PTHR12911">
    <property type="entry name" value="SAD1/UNC-84-LIKE PROTEIN-RELATED"/>
    <property type="match status" value="1"/>
</dbReference>
<accession>A0AAV1JDJ8</accession>
<dbReference type="Gene3D" id="2.60.120.260">
    <property type="entry name" value="Galactose-binding domain-like"/>
    <property type="match status" value="1"/>
</dbReference>
<dbReference type="PROSITE" id="PS51469">
    <property type="entry name" value="SUN"/>
    <property type="match status" value="1"/>
</dbReference>
<feature type="compositionally biased region" description="Polar residues" evidence="6">
    <location>
        <begin position="1"/>
        <end position="10"/>
    </location>
</feature>
<evidence type="ECO:0000256" key="4">
    <source>
        <dbReference type="ARBA" id="ARBA00023054"/>
    </source>
</evidence>
<keyword evidence="9" id="KW-1185">Reference proteome</keyword>
<evidence type="ECO:0000256" key="2">
    <source>
        <dbReference type="ARBA" id="ARBA00022692"/>
    </source>
</evidence>
<dbReference type="AlphaFoldDB" id="A0AAV1JDJ8"/>
<dbReference type="InterPro" id="IPR012919">
    <property type="entry name" value="SUN_dom"/>
</dbReference>
<dbReference type="Pfam" id="PF07738">
    <property type="entry name" value="Sad1_UNC"/>
    <property type="match status" value="1"/>
</dbReference>
<dbReference type="GO" id="GO:0034993">
    <property type="term" value="C:meiotic nuclear membrane microtubule tethering complex"/>
    <property type="evidence" value="ECO:0007669"/>
    <property type="project" value="TreeGrafter"/>
</dbReference>
<keyword evidence="2" id="KW-0812">Transmembrane</keyword>
<dbReference type="GO" id="GO:0043495">
    <property type="term" value="F:protein-membrane adaptor activity"/>
    <property type="evidence" value="ECO:0007669"/>
    <property type="project" value="TreeGrafter"/>
</dbReference>
<gene>
    <name evidence="8" type="ORF">LNINA_LOCUS6528</name>
</gene>
<comment type="caution">
    <text evidence="8">The sequence shown here is derived from an EMBL/GenBank/DDBJ whole genome shotgun (WGS) entry which is preliminary data.</text>
</comment>
<feature type="compositionally biased region" description="Polar residues" evidence="6">
    <location>
        <begin position="81"/>
        <end position="91"/>
    </location>
</feature>
<dbReference type="EMBL" id="CAVLEF010000009">
    <property type="protein sequence ID" value="CAK1547027.1"/>
    <property type="molecule type" value="Genomic_DNA"/>
</dbReference>
<keyword evidence="3" id="KW-1133">Transmembrane helix</keyword>
<evidence type="ECO:0000256" key="3">
    <source>
        <dbReference type="ARBA" id="ARBA00022989"/>
    </source>
</evidence>
<comment type="subcellular location">
    <subcellularLocation>
        <location evidence="1">Membrane</location>
    </subcellularLocation>
</comment>
<protein>
    <recommendedName>
        <fullName evidence="7">SUN domain-containing protein</fullName>
    </recommendedName>
</protein>
<keyword evidence="4" id="KW-0175">Coiled coil</keyword>
<evidence type="ECO:0000313" key="9">
    <source>
        <dbReference type="Proteomes" id="UP001497472"/>
    </source>
</evidence>
<evidence type="ECO:0000256" key="6">
    <source>
        <dbReference type="SAM" id="MobiDB-lite"/>
    </source>
</evidence>
<proteinExistence type="predicted"/>
<reference evidence="8 9" key="1">
    <citation type="submission" date="2023-11" db="EMBL/GenBank/DDBJ databases">
        <authorList>
            <person name="Okamura Y."/>
        </authorList>
    </citation>
    <scope>NUCLEOTIDE SEQUENCE [LARGE SCALE GENOMIC DNA]</scope>
</reference>
<dbReference type="FunFam" id="2.60.120.260:FF:000009">
    <property type="entry name" value="SUN domain-containing protein 1 isoform X1"/>
    <property type="match status" value="1"/>
</dbReference>
<feature type="region of interest" description="Disordered" evidence="6">
    <location>
        <begin position="1"/>
        <end position="98"/>
    </location>
</feature>